<dbReference type="GO" id="GO:0005886">
    <property type="term" value="C:plasma membrane"/>
    <property type="evidence" value="ECO:0000318"/>
    <property type="project" value="GO_Central"/>
</dbReference>
<keyword evidence="3 6" id="KW-1133">Transmembrane helix</keyword>
<feature type="transmembrane region" description="Helical" evidence="6">
    <location>
        <begin position="203"/>
        <end position="227"/>
    </location>
</feature>
<dbReference type="GO" id="GO:0015116">
    <property type="term" value="F:sulfate transmembrane transporter activity"/>
    <property type="evidence" value="ECO:0000318"/>
    <property type="project" value="GO_Central"/>
</dbReference>
<dbReference type="InterPro" id="IPR011547">
    <property type="entry name" value="SLC26A/SulP_dom"/>
</dbReference>
<dbReference type="KEGG" id="xla:108712350"/>
<keyword evidence="2 6" id="KW-0812">Transmembrane</keyword>
<keyword evidence="7" id="KW-0732">Signal</keyword>
<feature type="signal peptide" evidence="7">
    <location>
        <begin position="1"/>
        <end position="20"/>
    </location>
</feature>
<reference evidence="10" key="2">
    <citation type="submission" date="2025-08" db="UniProtKB">
        <authorList>
            <consortium name="RefSeq"/>
        </authorList>
    </citation>
    <scope>IDENTIFICATION</scope>
    <source>
        <strain evidence="10">J_2021</strain>
        <tissue evidence="10">Erythrocytes</tissue>
    </source>
</reference>
<dbReference type="PROSITE" id="PS50801">
    <property type="entry name" value="STAS"/>
    <property type="match status" value="1"/>
</dbReference>
<dbReference type="GO" id="GO:1902358">
    <property type="term" value="P:sulfate transmembrane transport"/>
    <property type="evidence" value="ECO:0000318"/>
    <property type="project" value="GO_Central"/>
</dbReference>
<evidence type="ECO:0000313" key="9">
    <source>
        <dbReference type="Proteomes" id="UP000186698"/>
    </source>
</evidence>
<evidence type="ECO:0000256" key="1">
    <source>
        <dbReference type="ARBA" id="ARBA00004141"/>
    </source>
</evidence>
<dbReference type="Gene3D" id="3.30.750.24">
    <property type="entry name" value="STAS domain"/>
    <property type="match status" value="1"/>
</dbReference>
<feature type="transmembrane region" description="Helical" evidence="6">
    <location>
        <begin position="491"/>
        <end position="522"/>
    </location>
</feature>
<dbReference type="PANTHER" id="PTHR11814">
    <property type="entry name" value="SULFATE TRANSPORTER"/>
    <property type="match status" value="1"/>
</dbReference>
<evidence type="ECO:0000256" key="3">
    <source>
        <dbReference type="ARBA" id="ARBA00022989"/>
    </source>
</evidence>
<reference evidence="9" key="1">
    <citation type="submission" date="2024-06" db="UniProtKB">
        <authorList>
            <consortium name="RefSeq"/>
        </authorList>
    </citation>
    <scope>NUCLEOTIDE SEQUENCE [LARGE SCALE GENOMIC DNA]</scope>
    <source>
        <strain evidence="9">J_2021</strain>
    </source>
</reference>
<dbReference type="AlphaFoldDB" id="A0A8J1MRP5"/>
<feature type="chain" id="PRO_5035164783" evidence="7">
    <location>
        <begin position="21"/>
        <end position="789"/>
    </location>
</feature>
<dbReference type="NCBIfam" id="TIGR00815">
    <property type="entry name" value="sulP"/>
    <property type="match status" value="1"/>
</dbReference>
<dbReference type="OrthoDB" id="288203at2759"/>
<sequence>MIVTGKCFFFFMQALEMASGIVDTHSPGHNQYLVHRSVYSELKFQEENEKREIIKTSFKTRMENNCSCTSRKALLFVKSILPIVDWLPKYRWKEWFINDLVAGVTVGLVSTLQGLAFALLAAVPAGYGLYSSFFPVLTYIFLGTSKHLSVGPFPVVSLMSGVVVLTMAPDEKFIIASNSTGLNKTVIDTVARDAARVAITSSLCFLIGIIQLLLGVFQIGFIVRYLADPLVGGFTWAAAFQVLVSQVKQWLNVPTKNYNGALSIIYTIIDIFTNIGKTNIADLIAGILAFIVCAVVKEVNERFKNILRIPIPIEIIVTIVATGISYGANLEKVYNAGIIKNIPRGFLPPMTPNVSIFSEIIGSAFSIGIIAYAVAVSVGKVYGTKHNYPINGNQEFIAFGISNMFGGIFSCFCASTALSRTAIQDSIGGKTQIASVFSAGIVLIAILAIGKLLEPLQKSVLSAIVIVNLKGMFWQIQDVPRFWKQSKWDSAIWVVTCIAAIVLGLDIGLLVGLLFGLLTIIIRVQFPSCSSLGNVPGTDIYKNVKIYKHISEPAGMRIVRFSSGIFYGNVEGLKNAVKSIVGFDSVKVFNKRIKALRKIKKLIKKGEIQLSQNGKIGNTGTDNAAFEPNDDPEDPEEVESTEVQTKEIEIQVDWNSELPVKVSVPKVSIHSIIFDFGQILFLDIVAVKALKLIMNEFRRIDVNPYIAACDDNVLSQMEACNFFDAIIKPEICFMTVHDAVLYIQNEFIDGHDPFLDKISLMQESADFTDDGQRYEELDTQDQAFRSLAS</sequence>
<evidence type="ECO:0000256" key="2">
    <source>
        <dbReference type="ARBA" id="ARBA00022692"/>
    </source>
</evidence>
<feature type="transmembrane region" description="Helical" evidence="6">
    <location>
        <begin position="396"/>
        <end position="418"/>
    </location>
</feature>
<feature type="transmembrane region" description="Helical" evidence="6">
    <location>
        <begin position="150"/>
        <end position="168"/>
    </location>
</feature>
<evidence type="ECO:0000256" key="6">
    <source>
        <dbReference type="SAM" id="Phobius"/>
    </source>
</evidence>
<evidence type="ECO:0000256" key="5">
    <source>
        <dbReference type="SAM" id="MobiDB-lite"/>
    </source>
</evidence>
<feature type="domain" description="STAS" evidence="8">
    <location>
        <begin position="546"/>
        <end position="743"/>
    </location>
</feature>
<feature type="region of interest" description="Disordered" evidence="5">
    <location>
        <begin position="614"/>
        <end position="639"/>
    </location>
</feature>
<evidence type="ECO:0000313" key="10">
    <source>
        <dbReference type="RefSeq" id="XP_041444432.1"/>
    </source>
</evidence>
<dbReference type="InterPro" id="IPR002645">
    <property type="entry name" value="STAS_dom"/>
</dbReference>
<dbReference type="InterPro" id="IPR001902">
    <property type="entry name" value="SLC26A/SulP_fam"/>
</dbReference>
<dbReference type="GO" id="GO:1902476">
    <property type="term" value="P:chloride transmembrane transport"/>
    <property type="evidence" value="ECO:0000318"/>
    <property type="project" value="GO_Central"/>
</dbReference>
<comment type="subcellular location">
    <subcellularLocation>
        <location evidence="1">Membrane</location>
        <topology evidence="1">Multi-pass membrane protein</topology>
    </subcellularLocation>
</comment>
<dbReference type="InterPro" id="IPR036513">
    <property type="entry name" value="STAS_dom_sf"/>
</dbReference>
<evidence type="ECO:0000256" key="4">
    <source>
        <dbReference type="ARBA" id="ARBA00023136"/>
    </source>
</evidence>
<keyword evidence="4 6" id="KW-0472">Membrane</keyword>
<dbReference type="Pfam" id="PF01740">
    <property type="entry name" value="STAS"/>
    <property type="match status" value="1"/>
</dbReference>
<dbReference type="CDD" id="cd07042">
    <property type="entry name" value="STAS_SulP_like_sulfate_transporter"/>
    <property type="match status" value="1"/>
</dbReference>
<dbReference type="Pfam" id="PF00916">
    <property type="entry name" value="Sulfate_transp"/>
    <property type="match status" value="1"/>
</dbReference>
<dbReference type="CTD" id="108712350"/>
<dbReference type="GO" id="GO:0008271">
    <property type="term" value="F:secondary active sulfate transmembrane transporter activity"/>
    <property type="evidence" value="ECO:0007669"/>
    <property type="project" value="InterPro"/>
</dbReference>
<feature type="transmembrane region" description="Helical" evidence="6">
    <location>
        <begin position="433"/>
        <end position="453"/>
    </location>
</feature>
<feature type="compositionally biased region" description="Acidic residues" evidence="5">
    <location>
        <begin position="628"/>
        <end position="639"/>
    </location>
</feature>
<dbReference type="SUPFAM" id="SSF52091">
    <property type="entry name" value="SpoIIaa-like"/>
    <property type="match status" value="1"/>
</dbReference>
<evidence type="ECO:0000256" key="7">
    <source>
        <dbReference type="SAM" id="SignalP"/>
    </source>
</evidence>
<dbReference type="GO" id="GO:0140900">
    <property type="term" value="F:chloride:bicarbonate antiporter activity"/>
    <property type="evidence" value="ECO:0000318"/>
    <property type="project" value="GO_Central"/>
</dbReference>
<dbReference type="RefSeq" id="XP_041444432.1">
    <property type="nucleotide sequence ID" value="XM_041588498.1"/>
</dbReference>
<accession>A0A8J1MRP5</accession>
<dbReference type="GO" id="GO:0019531">
    <property type="term" value="F:oxalate transmembrane transporter activity"/>
    <property type="evidence" value="ECO:0000318"/>
    <property type="project" value="GO_Central"/>
</dbReference>
<organism evidence="9 10">
    <name type="scientific">Xenopus laevis</name>
    <name type="common">African clawed frog</name>
    <dbReference type="NCBI Taxonomy" id="8355"/>
    <lineage>
        <taxon>Eukaryota</taxon>
        <taxon>Metazoa</taxon>
        <taxon>Chordata</taxon>
        <taxon>Craniata</taxon>
        <taxon>Vertebrata</taxon>
        <taxon>Euteleostomi</taxon>
        <taxon>Amphibia</taxon>
        <taxon>Batrachia</taxon>
        <taxon>Anura</taxon>
        <taxon>Pipoidea</taxon>
        <taxon>Pipidae</taxon>
        <taxon>Xenopodinae</taxon>
        <taxon>Xenopus</taxon>
        <taxon>Xenopus</taxon>
    </lineage>
</organism>
<proteinExistence type="predicted"/>
<keyword evidence="9" id="KW-1185">Reference proteome</keyword>
<feature type="transmembrane region" description="Helical" evidence="6">
    <location>
        <begin position="100"/>
        <end position="130"/>
    </location>
</feature>
<protein>
    <submittedName>
        <fullName evidence="10">Pendrin</fullName>
    </submittedName>
</protein>
<evidence type="ECO:0000259" key="8">
    <source>
        <dbReference type="PROSITE" id="PS50801"/>
    </source>
</evidence>
<dbReference type="InterPro" id="IPR018045">
    <property type="entry name" value="S04_transporter_CS"/>
</dbReference>
<dbReference type="PROSITE" id="PS01130">
    <property type="entry name" value="SLC26A"/>
    <property type="match status" value="1"/>
</dbReference>
<feature type="transmembrane region" description="Helical" evidence="6">
    <location>
        <begin position="356"/>
        <end position="375"/>
    </location>
</feature>
<dbReference type="Proteomes" id="UP000186698">
    <property type="component" value="Chromosome 3S"/>
</dbReference>
<dbReference type="GeneID" id="108712350"/>
<name>A0A8J1MRP5_XENLA</name>
<feature type="transmembrane region" description="Helical" evidence="6">
    <location>
        <begin position="280"/>
        <end position="297"/>
    </location>
</feature>
<gene>
    <name evidence="10" type="primary">slc26a4.2.S</name>
</gene>
<feature type="transmembrane region" description="Helical" evidence="6">
    <location>
        <begin position="309"/>
        <end position="328"/>
    </location>
</feature>